<keyword evidence="4 9" id="KW-0067">ATP-binding</keyword>
<gene>
    <name evidence="9" type="primary">ABCH1</name>
</gene>
<reference evidence="9" key="1">
    <citation type="submission" date="2018-12" db="EMBL/GenBank/DDBJ databases">
        <authorList>
            <person name="Liu X."/>
        </authorList>
    </citation>
    <scope>NUCLEOTIDE SEQUENCE</scope>
</reference>
<dbReference type="InterPro" id="IPR003439">
    <property type="entry name" value="ABC_transporter-like_ATP-bd"/>
</dbReference>
<dbReference type="Pfam" id="PF12698">
    <property type="entry name" value="ABC2_membrane_3"/>
    <property type="match status" value="1"/>
</dbReference>
<evidence type="ECO:0000256" key="4">
    <source>
        <dbReference type="ARBA" id="ARBA00022840"/>
    </source>
</evidence>
<feature type="domain" description="ABC transporter" evidence="8">
    <location>
        <begin position="46"/>
        <end position="268"/>
    </location>
</feature>
<accession>A0A6G5VBN3</accession>
<protein>
    <submittedName>
        <fullName evidence="9">ATP-binding cassette transporter</fullName>
    </submittedName>
</protein>
<dbReference type="Pfam" id="PF00005">
    <property type="entry name" value="ABC_tran"/>
    <property type="match status" value="1"/>
</dbReference>
<evidence type="ECO:0000313" key="9">
    <source>
        <dbReference type="EMBL" id="QER78517.1"/>
    </source>
</evidence>
<dbReference type="PROSITE" id="PS00211">
    <property type="entry name" value="ABC_TRANSPORTER_1"/>
    <property type="match status" value="1"/>
</dbReference>
<dbReference type="SUPFAM" id="SSF52540">
    <property type="entry name" value="P-loop containing nucleoside triphosphate hydrolases"/>
    <property type="match status" value="1"/>
</dbReference>
<dbReference type="InterPro" id="IPR003593">
    <property type="entry name" value="AAA+_ATPase"/>
</dbReference>
<dbReference type="InterPro" id="IPR013525">
    <property type="entry name" value="ABC2_TM"/>
</dbReference>
<dbReference type="GO" id="GO:0140359">
    <property type="term" value="F:ABC-type transporter activity"/>
    <property type="evidence" value="ECO:0007669"/>
    <property type="project" value="InterPro"/>
</dbReference>
<dbReference type="InterPro" id="IPR017871">
    <property type="entry name" value="ABC_transporter-like_CS"/>
</dbReference>
<dbReference type="InterPro" id="IPR027417">
    <property type="entry name" value="P-loop_NTPase"/>
</dbReference>
<keyword evidence="3" id="KW-0547">Nucleotide-binding</keyword>
<dbReference type="GO" id="GO:0005524">
    <property type="term" value="F:ATP binding"/>
    <property type="evidence" value="ECO:0007669"/>
    <property type="project" value="UniProtKB-KW"/>
</dbReference>
<evidence type="ECO:0000256" key="3">
    <source>
        <dbReference type="ARBA" id="ARBA00022741"/>
    </source>
</evidence>
<sequence>MAIFSDLTADDGDSCRCNAYNNNINNNNDDSSNGKFGMDLKDKCAIRVENAYKRHSSKLPYVLDKLCMTVQKSTIYSLLGASGCGKTTLLSCITGQNVLNGGNIHLSITSKKQLGFMPQQISLYPEFTIDEMICYYGLIYGMSLQQIKEKAEYLQALLHLNHFKRKCGSLSGGQQRRVSLAITLLHDPELLILDEPTSGIDPVIAEEIWNHLLYLAESGRTILITTHYIDEAKKSHMIGLMRKGILLEESPPKVLLEKYNMKSLEDVFLLLSSKQQHDRIEQRRKSIGVEAHRKQSVLLEKFELPRKCKRSLQSKEYFRGSRMKAQIWKHLLWMKGNPGVMAFMTLVPMLCILFFNWAVGHIPDQMPLGVVNQEASLSYCDSRTPQRINCTSSDYFSCIYLEKLREQSIRLIEFSDEDTARSSAKRNRIWGFLSIPRNFTAGLELRLTNSMDMSLEDSTATEMGVELDKTDFIITYGIMRSLKRAFKSMVLSYTSTCDHNPRLADIPPFQHSFFYGNLDTTYDQFTGPAILILVIFYMPFLFTTSALIMEKSKGIIERSIIAGKEVV</sequence>
<dbReference type="EMBL" id="MK334164">
    <property type="protein sequence ID" value="QER78517.1"/>
    <property type="molecule type" value="mRNA"/>
</dbReference>
<proteinExistence type="evidence at transcript level"/>
<dbReference type="SMART" id="SM00382">
    <property type="entry name" value="AAA"/>
    <property type="match status" value="1"/>
</dbReference>
<feature type="transmembrane region" description="Helical" evidence="7">
    <location>
        <begin position="339"/>
        <end position="359"/>
    </location>
</feature>
<feature type="transmembrane region" description="Helical" evidence="7">
    <location>
        <begin position="529"/>
        <end position="549"/>
    </location>
</feature>
<keyword evidence="5 7" id="KW-1133">Transmembrane helix</keyword>
<comment type="subcellular location">
    <subcellularLocation>
        <location evidence="1">Membrane</location>
        <topology evidence="1">Multi-pass membrane protein</topology>
    </subcellularLocation>
</comment>
<dbReference type="Gene3D" id="3.40.50.300">
    <property type="entry name" value="P-loop containing nucleotide triphosphate hydrolases"/>
    <property type="match status" value="1"/>
</dbReference>
<evidence type="ECO:0000259" key="8">
    <source>
        <dbReference type="PROSITE" id="PS50893"/>
    </source>
</evidence>
<evidence type="ECO:0000256" key="7">
    <source>
        <dbReference type="SAM" id="Phobius"/>
    </source>
</evidence>
<evidence type="ECO:0000256" key="1">
    <source>
        <dbReference type="ARBA" id="ARBA00004141"/>
    </source>
</evidence>
<keyword evidence="2 7" id="KW-0812">Transmembrane</keyword>
<dbReference type="GO" id="GO:0016020">
    <property type="term" value="C:membrane"/>
    <property type="evidence" value="ECO:0007669"/>
    <property type="project" value="UniProtKB-SubCell"/>
</dbReference>
<dbReference type="AlphaFoldDB" id="A0A6G5VBN3"/>
<name>A0A6G5VBN3_DIACI</name>
<organism evidence="9">
    <name type="scientific">Diaphorina citri</name>
    <name type="common">Asian citrus psyllid</name>
    <dbReference type="NCBI Taxonomy" id="121845"/>
    <lineage>
        <taxon>Eukaryota</taxon>
        <taxon>Metazoa</taxon>
        <taxon>Ecdysozoa</taxon>
        <taxon>Arthropoda</taxon>
        <taxon>Hexapoda</taxon>
        <taxon>Insecta</taxon>
        <taxon>Pterygota</taxon>
        <taxon>Neoptera</taxon>
        <taxon>Paraneoptera</taxon>
        <taxon>Hemiptera</taxon>
        <taxon>Sternorrhyncha</taxon>
        <taxon>Psylloidea</taxon>
        <taxon>Psyllidae</taxon>
        <taxon>Diaphorininae</taxon>
        <taxon>Diaphorina</taxon>
    </lineage>
</organism>
<dbReference type="GO" id="GO:0016887">
    <property type="term" value="F:ATP hydrolysis activity"/>
    <property type="evidence" value="ECO:0007669"/>
    <property type="project" value="InterPro"/>
</dbReference>
<evidence type="ECO:0000256" key="5">
    <source>
        <dbReference type="ARBA" id="ARBA00022989"/>
    </source>
</evidence>
<evidence type="ECO:0000256" key="6">
    <source>
        <dbReference type="ARBA" id="ARBA00023136"/>
    </source>
</evidence>
<dbReference type="PANTHER" id="PTHR43038:SF3">
    <property type="entry name" value="ABC TRANSPORTER G FAMILY MEMBER 20 ISOFORM X1"/>
    <property type="match status" value="1"/>
</dbReference>
<evidence type="ECO:0000256" key="2">
    <source>
        <dbReference type="ARBA" id="ARBA00022692"/>
    </source>
</evidence>
<keyword evidence="6 7" id="KW-0472">Membrane</keyword>
<dbReference type="PANTHER" id="PTHR43038">
    <property type="entry name" value="ATP-BINDING CASSETTE, SUB-FAMILY H, MEMBER 1"/>
    <property type="match status" value="1"/>
</dbReference>
<dbReference type="PROSITE" id="PS50893">
    <property type="entry name" value="ABC_TRANSPORTER_2"/>
    <property type="match status" value="1"/>
</dbReference>